<reference evidence="1 2" key="1">
    <citation type="submission" date="2016-02" db="EMBL/GenBank/DDBJ databases">
        <title>Genome analysis of coral dinoflagellate symbionts highlights evolutionary adaptations to a symbiotic lifestyle.</title>
        <authorList>
            <person name="Aranda M."/>
            <person name="Li Y."/>
            <person name="Liew Y.J."/>
            <person name="Baumgarten S."/>
            <person name="Simakov O."/>
            <person name="Wilson M."/>
            <person name="Piel J."/>
            <person name="Ashoor H."/>
            <person name="Bougouffa S."/>
            <person name="Bajic V.B."/>
            <person name="Ryu T."/>
            <person name="Ravasi T."/>
            <person name="Bayer T."/>
            <person name="Micklem G."/>
            <person name="Kim H."/>
            <person name="Bhak J."/>
            <person name="Lajeunesse T.C."/>
            <person name="Voolstra C.R."/>
        </authorList>
    </citation>
    <scope>NUCLEOTIDE SEQUENCE [LARGE SCALE GENOMIC DNA]</scope>
    <source>
        <strain evidence="1 2">CCMP2467</strain>
    </source>
</reference>
<accession>A0A1Q9DR50</accession>
<dbReference type="EMBL" id="LSRX01000427">
    <property type="protein sequence ID" value="OLP97614.1"/>
    <property type="molecule type" value="Genomic_DNA"/>
</dbReference>
<proteinExistence type="predicted"/>
<organism evidence="1 2">
    <name type="scientific">Symbiodinium microadriaticum</name>
    <name type="common">Dinoflagellate</name>
    <name type="synonym">Zooxanthella microadriatica</name>
    <dbReference type="NCBI Taxonomy" id="2951"/>
    <lineage>
        <taxon>Eukaryota</taxon>
        <taxon>Sar</taxon>
        <taxon>Alveolata</taxon>
        <taxon>Dinophyceae</taxon>
        <taxon>Suessiales</taxon>
        <taxon>Symbiodiniaceae</taxon>
        <taxon>Symbiodinium</taxon>
    </lineage>
</organism>
<protein>
    <submittedName>
        <fullName evidence="1">Uncharacterized protein</fullName>
    </submittedName>
</protein>
<evidence type="ECO:0000313" key="2">
    <source>
        <dbReference type="Proteomes" id="UP000186817"/>
    </source>
</evidence>
<gene>
    <name evidence="1" type="ORF">AK812_SmicGene20024</name>
</gene>
<name>A0A1Q9DR50_SYMMI</name>
<dbReference type="Proteomes" id="UP000186817">
    <property type="component" value="Unassembled WGS sequence"/>
</dbReference>
<keyword evidence="2" id="KW-1185">Reference proteome</keyword>
<dbReference type="AlphaFoldDB" id="A0A1Q9DR50"/>
<comment type="caution">
    <text evidence="1">The sequence shown here is derived from an EMBL/GenBank/DDBJ whole genome shotgun (WGS) entry which is preliminary data.</text>
</comment>
<evidence type="ECO:0000313" key="1">
    <source>
        <dbReference type="EMBL" id="OLP97614.1"/>
    </source>
</evidence>
<dbReference type="OrthoDB" id="10575096at2759"/>
<sequence length="120" mass="13323">MGWRPVRKQGCRKSKGLLIRMVSPASRAEGQPDLAENLPWSEEADLERPIKRGVLGLTDQVQRPRAISCRFPRDCGRISSAVLPSTRHLDGHRASGAAAPMRNIRLNNIYKLIAEVTAQV</sequence>